<evidence type="ECO:0000256" key="2">
    <source>
        <dbReference type="ARBA" id="ARBA00009347"/>
    </source>
</evidence>
<dbReference type="Gene3D" id="1.10.540.10">
    <property type="entry name" value="Acyl-CoA dehydrogenase/oxidase, N-terminal domain"/>
    <property type="match status" value="1"/>
</dbReference>
<name>A0ABQ4EH03_9ACTN</name>
<dbReference type="InterPro" id="IPR036250">
    <property type="entry name" value="AcylCo_DH-like_C"/>
</dbReference>
<dbReference type="PANTHER" id="PTHR43884">
    <property type="entry name" value="ACYL-COA DEHYDROGENASE"/>
    <property type="match status" value="1"/>
</dbReference>
<dbReference type="InterPro" id="IPR037069">
    <property type="entry name" value="AcylCoA_DH/ox_N_sf"/>
</dbReference>
<evidence type="ECO:0000313" key="8">
    <source>
        <dbReference type="EMBL" id="GIG94003.1"/>
    </source>
</evidence>
<evidence type="ECO:0000256" key="3">
    <source>
        <dbReference type="ARBA" id="ARBA00022630"/>
    </source>
</evidence>
<keyword evidence="9" id="KW-1185">Reference proteome</keyword>
<evidence type="ECO:0008006" key="10">
    <source>
        <dbReference type="Google" id="ProtNLM"/>
    </source>
</evidence>
<evidence type="ECO:0000256" key="4">
    <source>
        <dbReference type="ARBA" id="ARBA00022827"/>
    </source>
</evidence>
<proteinExistence type="inferred from homology"/>
<organism evidence="8 9">
    <name type="scientific">Plantactinospora mayteni</name>
    <dbReference type="NCBI Taxonomy" id="566021"/>
    <lineage>
        <taxon>Bacteria</taxon>
        <taxon>Bacillati</taxon>
        <taxon>Actinomycetota</taxon>
        <taxon>Actinomycetes</taxon>
        <taxon>Micromonosporales</taxon>
        <taxon>Micromonosporaceae</taxon>
        <taxon>Plantactinospora</taxon>
    </lineage>
</organism>
<evidence type="ECO:0000259" key="7">
    <source>
        <dbReference type="Pfam" id="PF02771"/>
    </source>
</evidence>
<comment type="caution">
    <text evidence="8">The sequence shown here is derived from an EMBL/GenBank/DDBJ whole genome shotgun (WGS) entry which is preliminary data.</text>
</comment>
<gene>
    <name evidence="8" type="ORF">Pma05_05760</name>
</gene>
<dbReference type="RefSeq" id="WP_203855668.1">
    <property type="nucleotide sequence ID" value="NZ_BAAAZQ010000002.1"/>
</dbReference>
<dbReference type="InterPro" id="IPR009100">
    <property type="entry name" value="AcylCoA_DH/oxidase_NM_dom_sf"/>
</dbReference>
<dbReference type="Proteomes" id="UP000621500">
    <property type="component" value="Unassembled WGS sequence"/>
</dbReference>
<dbReference type="EMBL" id="BONX01000003">
    <property type="protein sequence ID" value="GIG94003.1"/>
    <property type="molecule type" value="Genomic_DNA"/>
</dbReference>
<dbReference type="InterPro" id="IPR013786">
    <property type="entry name" value="AcylCoA_DH/ox_N"/>
</dbReference>
<dbReference type="Pfam" id="PF00441">
    <property type="entry name" value="Acyl-CoA_dh_1"/>
    <property type="match status" value="1"/>
</dbReference>
<keyword evidence="5" id="KW-0560">Oxidoreductase</keyword>
<dbReference type="SUPFAM" id="SSF56645">
    <property type="entry name" value="Acyl-CoA dehydrogenase NM domain-like"/>
    <property type="match status" value="1"/>
</dbReference>
<accession>A0ABQ4EH03</accession>
<feature type="domain" description="Acyl-CoA dehydrogenase/oxidase C-terminal" evidence="6">
    <location>
        <begin position="107"/>
        <end position="245"/>
    </location>
</feature>
<evidence type="ECO:0000256" key="5">
    <source>
        <dbReference type="ARBA" id="ARBA00023002"/>
    </source>
</evidence>
<dbReference type="Gene3D" id="1.20.140.10">
    <property type="entry name" value="Butyryl-CoA Dehydrogenase, subunit A, domain 3"/>
    <property type="match status" value="1"/>
</dbReference>
<comment type="similarity">
    <text evidence="2">Belongs to the acyl-CoA dehydrogenase family.</text>
</comment>
<evidence type="ECO:0000259" key="6">
    <source>
        <dbReference type="Pfam" id="PF00441"/>
    </source>
</evidence>
<dbReference type="Pfam" id="PF02771">
    <property type="entry name" value="Acyl-CoA_dh_N"/>
    <property type="match status" value="1"/>
</dbReference>
<keyword evidence="4" id="KW-0274">FAD</keyword>
<dbReference type="PANTHER" id="PTHR43884:SF20">
    <property type="entry name" value="ACYL-COA DEHYDROGENASE FADE28"/>
    <property type="match status" value="1"/>
</dbReference>
<evidence type="ECO:0000313" key="9">
    <source>
        <dbReference type="Proteomes" id="UP000621500"/>
    </source>
</evidence>
<sequence length="287" mass="29604">MRPLPDALHDELRAALRRALHDVPPRGDVHDLLGRLGLHGLEIAPAAGGLGLGLSYGVVVAEELGRAAACDTYRSGCLAAETGPTAAADVAAGARPPAVAPPPAGDALVRARIRQAGYLVGLAAGAHELAVRRSGERRQFGRPIAAFQATGFTLAADLVQIEEARLLTAYAAWLADRDTAGIPEAAADEPRGWPPADGEPELAAIQALAAAAEAATGVTRRALHLHGTYGLTGDAAIQHYYRLAGTEATSLGRPAALWRAAGHRRLTAGPDTEHTTAVLAAAGKDER</sequence>
<comment type="cofactor">
    <cofactor evidence="1">
        <name>FAD</name>
        <dbReference type="ChEBI" id="CHEBI:57692"/>
    </cofactor>
</comment>
<dbReference type="InterPro" id="IPR009075">
    <property type="entry name" value="AcylCo_DH/oxidase_C"/>
</dbReference>
<reference evidence="8 9" key="1">
    <citation type="submission" date="2021-01" db="EMBL/GenBank/DDBJ databases">
        <title>Whole genome shotgun sequence of Plantactinospora mayteni NBRC 109088.</title>
        <authorList>
            <person name="Komaki H."/>
            <person name="Tamura T."/>
        </authorList>
    </citation>
    <scope>NUCLEOTIDE SEQUENCE [LARGE SCALE GENOMIC DNA]</scope>
    <source>
        <strain evidence="8 9">NBRC 109088</strain>
    </source>
</reference>
<keyword evidence="3" id="KW-0285">Flavoprotein</keyword>
<protein>
    <recommendedName>
        <fullName evidence="10">Acyl-CoA dehydrogenase</fullName>
    </recommendedName>
</protein>
<dbReference type="SUPFAM" id="SSF47203">
    <property type="entry name" value="Acyl-CoA dehydrogenase C-terminal domain-like"/>
    <property type="match status" value="1"/>
</dbReference>
<feature type="domain" description="Acyl-CoA dehydrogenase/oxidase N-terminal" evidence="7">
    <location>
        <begin position="22"/>
        <end position="69"/>
    </location>
</feature>
<evidence type="ECO:0000256" key="1">
    <source>
        <dbReference type="ARBA" id="ARBA00001974"/>
    </source>
</evidence>